<keyword evidence="2" id="KW-1185">Reference proteome</keyword>
<dbReference type="EMBL" id="ASPP01018364">
    <property type="protein sequence ID" value="ETO16327.1"/>
    <property type="molecule type" value="Genomic_DNA"/>
</dbReference>
<evidence type="ECO:0008006" key="3">
    <source>
        <dbReference type="Google" id="ProtNLM"/>
    </source>
</evidence>
<gene>
    <name evidence="1" type="ORF">RFI_21022</name>
</gene>
<dbReference type="Gene3D" id="3.40.50.300">
    <property type="entry name" value="P-loop containing nucleotide triphosphate hydrolases"/>
    <property type="match status" value="1"/>
</dbReference>
<organism evidence="1 2">
    <name type="scientific">Reticulomyxa filosa</name>
    <dbReference type="NCBI Taxonomy" id="46433"/>
    <lineage>
        <taxon>Eukaryota</taxon>
        <taxon>Sar</taxon>
        <taxon>Rhizaria</taxon>
        <taxon>Retaria</taxon>
        <taxon>Foraminifera</taxon>
        <taxon>Monothalamids</taxon>
        <taxon>Reticulomyxidae</taxon>
        <taxon>Reticulomyxa</taxon>
    </lineage>
</organism>
<dbReference type="SUPFAM" id="SSF52540">
    <property type="entry name" value="P-loop containing nucleoside triphosphate hydrolases"/>
    <property type="match status" value="1"/>
</dbReference>
<proteinExistence type="predicted"/>
<sequence>RNENFFFFCFCVKAYDLLKKAYNYRLNGIAHEEALFSMHCLAGDVWVECHPVGFFWDTMLQYLHYNQRNKRKLEEKDDDDDYYYHGTNRKQNMVENENQFEKWSENEVEPSIDKYSEWKYQCIFLKHMLRRQIYYKQQIAKQHNVTNIRVIAKSPSMTWCLPVVREYFQDCKIILVVRDPKEMLCRNLSLMHKSWRTLYGNDLMKKLWSAAARNVIWRRYEQSTRILDYLHTLSPQDKHCLVIRYDHLKYNVKECVQNIFEFAQLPWSQEYAEWLQCEHQKNIKKKRLYDVNDLQQYRIPVQPVQELFSSVCQYFQFDKQWCKPT</sequence>
<name>X6MSA2_RETFI</name>
<feature type="non-terminal residue" evidence="1">
    <location>
        <position position="1"/>
    </location>
</feature>
<dbReference type="Proteomes" id="UP000023152">
    <property type="component" value="Unassembled WGS sequence"/>
</dbReference>
<comment type="caution">
    <text evidence="1">The sequence shown here is derived from an EMBL/GenBank/DDBJ whole genome shotgun (WGS) entry which is preliminary data.</text>
</comment>
<evidence type="ECO:0000313" key="2">
    <source>
        <dbReference type="Proteomes" id="UP000023152"/>
    </source>
</evidence>
<dbReference type="AlphaFoldDB" id="X6MSA2"/>
<reference evidence="1 2" key="1">
    <citation type="journal article" date="2013" name="Curr. Biol.">
        <title>The Genome of the Foraminiferan Reticulomyxa filosa.</title>
        <authorList>
            <person name="Glockner G."/>
            <person name="Hulsmann N."/>
            <person name="Schleicher M."/>
            <person name="Noegel A.A."/>
            <person name="Eichinger L."/>
            <person name="Gallinger C."/>
            <person name="Pawlowski J."/>
            <person name="Sierra R."/>
            <person name="Euteneuer U."/>
            <person name="Pillet L."/>
            <person name="Moustafa A."/>
            <person name="Platzer M."/>
            <person name="Groth M."/>
            <person name="Szafranski K."/>
            <person name="Schliwa M."/>
        </authorList>
    </citation>
    <scope>NUCLEOTIDE SEQUENCE [LARGE SCALE GENOMIC DNA]</scope>
</reference>
<dbReference type="Pfam" id="PF13469">
    <property type="entry name" value="Sulfotransfer_3"/>
    <property type="match status" value="1"/>
</dbReference>
<protein>
    <recommendedName>
        <fullName evidence="3">Sulfotransferase domain-containing protein</fullName>
    </recommendedName>
</protein>
<accession>X6MSA2</accession>
<dbReference type="InterPro" id="IPR027417">
    <property type="entry name" value="P-loop_NTPase"/>
</dbReference>
<evidence type="ECO:0000313" key="1">
    <source>
        <dbReference type="EMBL" id="ETO16327.1"/>
    </source>
</evidence>